<proteinExistence type="predicted"/>
<dbReference type="RefSeq" id="WP_038659417.1">
    <property type="nucleotide sequence ID" value="NZ_CP009571.1"/>
</dbReference>
<organism evidence="1 2">
    <name type="scientific">Sphingomonas taxi</name>
    <dbReference type="NCBI Taxonomy" id="1549858"/>
    <lineage>
        <taxon>Bacteria</taxon>
        <taxon>Pseudomonadati</taxon>
        <taxon>Pseudomonadota</taxon>
        <taxon>Alphaproteobacteria</taxon>
        <taxon>Sphingomonadales</taxon>
        <taxon>Sphingomonadaceae</taxon>
        <taxon>Sphingomonas</taxon>
    </lineage>
</organism>
<reference evidence="1 2" key="1">
    <citation type="submission" date="2014-09" db="EMBL/GenBank/DDBJ databases">
        <title>Using Illumina technology Improving SMRT sequencing Genome Assembly by RASTools.</title>
        <authorList>
            <person name="Zhou Y."/>
            <person name="Ma T."/>
            <person name="Liu T."/>
        </authorList>
    </citation>
    <scope>NUCLEOTIDE SEQUENCE [LARGE SCALE GENOMIC DNA]</scope>
    <source>
        <strain evidence="1 2">ATCC 55669</strain>
    </source>
</reference>
<evidence type="ECO:0000313" key="2">
    <source>
        <dbReference type="Proteomes" id="UP000033200"/>
    </source>
</evidence>
<dbReference type="PANTHER" id="PTHR21192:SF2">
    <property type="entry name" value="NADH DEHYDROGENASE [UBIQUINONE] 1 ALPHA SUBCOMPLEX ASSEMBLY FACTOR 3"/>
    <property type="match status" value="1"/>
</dbReference>
<dbReference type="KEGG" id="stax:MC45_03195"/>
<protein>
    <recommendedName>
        <fullName evidence="3">Mth938-like domain-containing protein</fullName>
    </recommendedName>
</protein>
<dbReference type="InterPro" id="IPR007523">
    <property type="entry name" value="NDUFAF3/AAMDC"/>
</dbReference>
<gene>
    <name evidence="1" type="ORF">MC45_03195</name>
</gene>
<dbReference type="PANTHER" id="PTHR21192">
    <property type="entry name" value="NUCLEAR PROTEIN E3-3"/>
    <property type="match status" value="1"/>
</dbReference>
<dbReference type="eggNOG" id="COG3737">
    <property type="taxonomic scope" value="Bacteria"/>
</dbReference>
<name>A0A097EDG3_9SPHN</name>
<dbReference type="SUPFAM" id="SSF64076">
    <property type="entry name" value="MTH938-like"/>
    <property type="match status" value="1"/>
</dbReference>
<dbReference type="InterPro" id="IPR036748">
    <property type="entry name" value="MTH938-like_sf"/>
</dbReference>
<evidence type="ECO:0008006" key="3">
    <source>
        <dbReference type="Google" id="ProtNLM"/>
    </source>
</evidence>
<evidence type="ECO:0000313" key="1">
    <source>
        <dbReference type="EMBL" id="AIT05570.1"/>
    </source>
</evidence>
<dbReference type="EMBL" id="CP009571">
    <property type="protein sequence ID" value="AIT05570.1"/>
    <property type="molecule type" value="Genomic_DNA"/>
</dbReference>
<dbReference type="Proteomes" id="UP000033200">
    <property type="component" value="Chromosome"/>
</dbReference>
<dbReference type="AlphaFoldDB" id="A0A097EDG3"/>
<dbReference type="STRING" id="1549858.MC45_03195"/>
<sequence>MQADAQTGGPIVRGFVGSGFRIDDEHVARALLMTHETAVEWTPPALSVLGEDALQLLIDADPEFILIGTGATLVRPPVALVSALEDRGIGVEAMDSRAAARAWGVLRGEGRVIGAALYPLDA</sequence>
<accession>A0A097EDG3</accession>
<dbReference type="Gene3D" id="3.40.1230.10">
    <property type="entry name" value="MTH938-like"/>
    <property type="match status" value="1"/>
</dbReference>
<dbReference type="Pfam" id="PF04430">
    <property type="entry name" value="DUF498"/>
    <property type="match status" value="1"/>
</dbReference>
<dbReference type="HOGENOM" id="CLU_074390_2_2_5"/>
<keyword evidence="2" id="KW-1185">Reference proteome</keyword>